<evidence type="ECO:0000313" key="2">
    <source>
        <dbReference type="EMBL" id="UWZ79890.1"/>
    </source>
</evidence>
<proteinExistence type="predicted"/>
<evidence type="ECO:0000256" key="1">
    <source>
        <dbReference type="SAM" id="MobiDB-lite"/>
    </source>
</evidence>
<dbReference type="InterPro" id="IPR007922">
    <property type="entry name" value="DciA-like"/>
</dbReference>
<feature type="region of interest" description="Disordered" evidence="1">
    <location>
        <begin position="108"/>
        <end position="127"/>
    </location>
</feature>
<feature type="compositionally biased region" description="Low complexity" evidence="1">
    <location>
        <begin position="164"/>
        <end position="176"/>
    </location>
</feature>
<dbReference type="PANTHER" id="PTHR36456">
    <property type="entry name" value="UPF0232 PROTEIN SCO3875"/>
    <property type="match status" value="1"/>
</dbReference>
<keyword evidence="3" id="KW-1185">Reference proteome</keyword>
<accession>A0ABY5ZL72</accession>
<evidence type="ECO:0000313" key="3">
    <source>
        <dbReference type="Proteomes" id="UP001060414"/>
    </source>
</evidence>
<dbReference type="EMBL" id="CP092109">
    <property type="protein sequence ID" value="UWZ79890.1"/>
    <property type="molecule type" value="Genomic_DNA"/>
</dbReference>
<organism evidence="2 3">
    <name type="scientific">Geoalkalibacter halelectricus</name>
    <dbReference type="NCBI Taxonomy" id="2847045"/>
    <lineage>
        <taxon>Bacteria</taxon>
        <taxon>Pseudomonadati</taxon>
        <taxon>Thermodesulfobacteriota</taxon>
        <taxon>Desulfuromonadia</taxon>
        <taxon>Desulfuromonadales</taxon>
        <taxon>Geoalkalibacteraceae</taxon>
        <taxon>Geoalkalibacter</taxon>
    </lineage>
</organism>
<protein>
    <submittedName>
        <fullName evidence="2">DUF721 domain-containing protein</fullName>
    </submittedName>
</protein>
<dbReference type="PANTHER" id="PTHR36456:SF1">
    <property type="entry name" value="UPF0232 PROTEIN SCO3875"/>
    <property type="match status" value="1"/>
</dbReference>
<dbReference type="RefSeq" id="WP_260748242.1">
    <property type="nucleotide sequence ID" value="NZ_CP092109.1"/>
</dbReference>
<feature type="region of interest" description="Disordered" evidence="1">
    <location>
        <begin position="156"/>
        <end position="176"/>
    </location>
</feature>
<reference evidence="2" key="1">
    <citation type="journal article" date="2022" name="Environ. Microbiol.">
        <title>Geoalkalibacter halelectricus SAP #1 sp. nov. possessing extracellular electron transfer and mineral#reducing capabilities from a haloalkaline environment.</title>
        <authorList>
            <person name="Yadav S."/>
            <person name="Singh R."/>
            <person name="Sundharam S.S."/>
            <person name="Chaudhary S."/>
            <person name="Krishnamurthi S."/>
            <person name="Patil S.A."/>
        </authorList>
    </citation>
    <scope>NUCLEOTIDE SEQUENCE</scope>
    <source>
        <strain evidence="2">SAP-1</strain>
    </source>
</reference>
<sequence length="176" mass="19861">MKKSDRGRMVRALPLGDILEQVLQERGLSDRLHKYRAFTCWAKAVGPQIAAQTQPLRVRDKILEVRVAHPVWMQQLQLLKPRILARLSEHLGPGVINDLYLRQGRIDQNPQATAPHPPAWKSAKLSPDQERHIADTLASISDPDLRRTMERVMRRQAQLENARRAAQSSATGSSGS</sequence>
<gene>
    <name evidence="2" type="ORF">L9S41_00485</name>
</gene>
<name>A0ABY5ZL72_9BACT</name>
<dbReference type="Pfam" id="PF05258">
    <property type="entry name" value="DciA"/>
    <property type="match status" value="1"/>
</dbReference>
<dbReference type="Proteomes" id="UP001060414">
    <property type="component" value="Chromosome"/>
</dbReference>